<name>A0A2S4S067_CITAM</name>
<proteinExistence type="predicted"/>
<dbReference type="AlphaFoldDB" id="A0A2S4S067"/>
<organism evidence="1 2">
    <name type="scientific">Citrobacter amalonaticus</name>
    <dbReference type="NCBI Taxonomy" id="35703"/>
    <lineage>
        <taxon>Bacteria</taxon>
        <taxon>Pseudomonadati</taxon>
        <taxon>Pseudomonadota</taxon>
        <taxon>Gammaproteobacteria</taxon>
        <taxon>Enterobacterales</taxon>
        <taxon>Enterobacteriaceae</taxon>
        <taxon>Citrobacter</taxon>
    </lineage>
</organism>
<accession>A0A2S4S067</accession>
<evidence type="ECO:0000313" key="1">
    <source>
        <dbReference type="EMBL" id="POU66733.1"/>
    </source>
</evidence>
<protein>
    <submittedName>
        <fullName evidence="1">Uncharacterized protein</fullName>
    </submittedName>
</protein>
<comment type="caution">
    <text evidence="1">The sequence shown here is derived from an EMBL/GenBank/DDBJ whole genome shotgun (WGS) entry which is preliminary data.</text>
</comment>
<reference evidence="1 2" key="1">
    <citation type="submission" date="2018-01" db="EMBL/GenBank/DDBJ databases">
        <title>Complete genome sequences of 14 Citrobacter spp. isolated from plant in Canada.</title>
        <authorList>
            <person name="Bhandare S.G."/>
            <person name="Colavecchio A."/>
            <person name="Jeukens J."/>
            <person name="Emond-Rheault J.-G."/>
            <person name="Freschi L."/>
            <person name="Hamel J."/>
            <person name="Kukavica-Ibrulj I."/>
            <person name="Levesque R."/>
            <person name="Goodridge L."/>
        </authorList>
    </citation>
    <scope>NUCLEOTIDE SEQUENCE [LARGE SCALE GENOMIC DNA]</scope>
    <source>
        <strain evidence="1 2">S1285</strain>
    </source>
</reference>
<sequence length="79" mass="8844">MFYKNGDAFCGAGWDDSPLSTVGSTTFVPISPLIQVYWQAFLSIVRFVHAPRGKTCRVKHSRILLSTKLMTLKVRTSLP</sequence>
<gene>
    <name evidence="1" type="ORF">C3430_08090</name>
</gene>
<dbReference type="Proteomes" id="UP000237003">
    <property type="component" value="Unassembled WGS sequence"/>
</dbReference>
<dbReference type="OrthoDB" id="6631517at2"/>
<dbReference type="EMBL" id="PQLX01000002">
    <property type="protein sequence ID" value="POU66733.1"/>
    <property type="molecule type" value="Genomic_DNA"/>
</dbReference>
<evidence type="ECO:0000313" key="2">
    <source>
        <dbReference type="Proteomes" id="UP000237003"/>
    </source>
</evidence>